<keyword evidence="3" id="KW-1185">Reference proteome</keyword>
<sequence>MITQFQKIKNIGCYEEYLFDSVITEKFNKVNILYGNNGSGKTTFSNLLFLLSRYCKNKTDLYNELIDENSELEIFINDNKVTAKNITTQEFDLYVFNSKFISDSVYNGTTSNIELFSNEVKLTNEAINLLDNSIRVKKDRFTKVEGWATQLQTKLDNIWDIYKNKFNEIIQGARLTNKPDIYGVETGNIANLKKELKDLYTSYENKAKEELLTTKLNTLKSKVAQIKTIDINLDEVVKNLESPISDASKTQLQERINSLQSIVESKKIETHIGDLSDWYKKGGRLLHLSKDQNCHCPLCNTDLSNSIDSILDEYSKVFSGGLDKLFTFLNNQTTVLADFIQSNNIESNKIKINDIISLLTEFSKTKNGIDFNDNVTLNSALSNISTQIKLKKKRYNEKVEIDSHGKEKINSYNEQIDSFKIETLAIIDEIEKAIQGQNIDTIISQVKRKIKQIATVEYNLSDNVVISNSKKNNSQIAVKARSVKGTLTIELTALDSEKKIEIAKLNAESKYVNIYLKHFGIDHFEIDTDKNKQTNNLIVHYTNGKLKNKIDTSLSEGEKTALAFAYFVSKLRVEKIESKNIGFQDCIIVIDDPISSLDDNRLFQTANLIDSLLFYSSSDANHYPKQLFVLSHNITFIKYLSNALKGNDKLSGKDVNLINDYFLNHNNPKIRNIPTGLKNFTNTYIIKLNEIIAFRDNKLEYEKAKNYLANYIRIVLETFLSFKLAIVNESNNRLPGLSHLITKMVSEFNNIDDIEIDNLRKDTIIKRLNHLKKIADHESHGSIHKAEEFSFIAEKELKDFAKATTQVILYIDKLHFSKIKNHSL</sequence>
<dbReference type="InterPro" id="IPR026866">
    <property type="entry name" value="CR006_AAA"/>
</dbReference>
<feature type="domain" description="Protein CR006 P-loop" evidence="1">
    <location>
        <begin position="23"/>
        <end position="750"/>
    </location>
</feature>
<reference evidence="2" key="1">
    <citation type="submission" date="2020-06" db="EMBL/GenBank/DDBJ databases">
        <authorList>
            <person name="Dong N."/>
        </authorList>
    </citation>
    <scope>NUCLEOTIDE SEQUENCE</scope>
    <source>
        <strain evidence="2">R1692</strain>
    </source>
</reference>
<gene>
    <name evidence="2" type="ORF">HX018_19285</name>
</gene>
<reference evidence="2" key="2">
    <citation type="journal article" date="2022" name="Sci. Total Environ.">
        <title>Prevalence, transmission, and molecular epidemiology of tet(X)-positive bacteria among humans, animals, and environmental niches in China: An epidemiological, and genomic-based study.</title>
        <authorList>
            <person name="Dong N."/>
            <person name="Zeng Y."/>
            <person name="Cai C."/>
            <person name="Sun C."/>
            <person name="Lu J."/>
            <person name="Liu C."/>
            <person name="Zhou H."/>
            <person name="Sun Q."/>
            <person name="Shu L."/>
            <person name="Wang H."/>
            <person name="Wang Y."/>
            <person name="Wang S."/>
            <person name="Wu C."/>
            <person name="Chan E.W."/>
            <person name="Chen G."/>
            <person name="Shen Z."/>
            <person name="Chen S."/>
            <person name="Zhang R."/>
        </authorList>
    </citation>
    <scope>NUCLEOTIDE SEQUENCE</scope>
    <source>
        <strain evidence="2">R1692</strain>
    </source>
</reference>
<dbReference type="InterPro" id="IPR027417">
    <property type="entry name" value="P-loop_NTPase"/>
</dbReference>
<comment type="caution">
    <text evidence="2">The sequence shown here is derived from an EMBL/GenBank/DDBJ whole genome shotgun (WGS) entry which is preliminary data.</text>
</comment>
<evidence type="ECO:0000313" key="3">
    <source>
        <dbReference type="Proteomes" id="UP001170954"/>
    </source>
</evidence>
<accession>A0ABT7NTB5</accession>
<evidence type="ECO:0000259" key="1">
    <source>
        <dbReference type="Pfam" id="PF13166"/>
    </source>
</evidence>
<dbReference type="EMBL" id="JACAGK010000091">
    <property type="protein sequence ID" value="MDM1050386.1"/>
    <property type="molecule type" value="Genomic_DNA"/>
</dbReference>
<protein>
    <submittedName>
        <fullName evidence="2">AAA family ATPase</fullName>
    </submittedName>
</protein>
<evidence type="ECO:0000313" key="2">
    <source>
        <dbReference type="EMBL" id="MDM1050386.1"/>
    </source>
</evidence>
<dbReference type="Pfam" id="PF13166">
    <property type="entry name" value="AAA_13"/>
    <property type="match status" value="1"/>
</dbReference>
<name>A0ABT7NTB5_9SPHI</name>
<dbReference type="RefSeq" id="WP_286652426.1">
    <property type="nucleotide sequence ID" value="NZ_JACAGK010000091.1"/>
</dbReference>
<dbReference type="SUPFAM" id="SSF52540">
    <property type="entry name" value="P-loop containing nucleoside triphosphate hydrolases"/>
    <property type="match status" value="1"/>
</dbReference>
<proteinExistence type="predicted"/>
<dbReference type="Gene3D" id="3.40.50.300">
    <property type="entry name" value="P-loop containing nucleotide triphosphate hydrolases"/>
    <property type="match status" value="1"/>
</dbReference>
<dbReference type="Proteomes" id="UP001170954">
    <property type="component" value="Unassembled WGS sequence"/>
</dbReference>
<organism evidence="2 3">
    <name type="scientific">Sphingobacterium hotanense</name>
    <dbReference type="NCBI Taxonomy" id="649196"/>
    <lineage>
        <taxon>Bacteria</taxon>
        <taxon>Pseudomonadati</taxon>
        <taxon>Bacteroidota</taxon>
        <taxon>Sphingobacteriia</taxon>
        <taxon>Sphingobacteriales</taxon>
        <taxon>Sphingobacteriaceae</taxon>
        <taxon>Sphingobacterium</taxon>
    </lineage>
</organism>